<dbReference type="GO" id="GO:0015171">
    <property type="term" value="F:amino acid transmembrane transporter activity"/>
    <property type="evidence" value="ECO:0007669"/>
    <property type="project" value="TreeGrafter"/>
</dbReference>
<proteinExistence type="inferred from homology"/>
<evidence type="ECO:0000256" key="9">
    <source>
        <dbReference type="SAM" id="Phobius"/>
    </source>
</evidence>
<dbReference type="VEuPathDB" id="FungiDB:YALI0_C07678g"/>
<dbReference type="Gene3D" id="1.20.1740.10">
    <property type="entry name" value="Amino acid/polyamine transporter I"/>
    <property type="match status" value="1"/>
</dbReference>
<dbReference type="Proteomes" id="UP000182444">
    <property type="component" value="Chromosome 1C"/>
</dbReference>
<evidence type="ECO:0000259" key="10">
    <source>
        <dbReference type="Pfam" id="PF00324"/>
    </source>
</evidence>
<feature type="domain" description="Amino acid permease/ SLC12A" evidence="10">
    <location>
        <begin position="93"/>
        <end position="560"/>
    </location>
</feature>
<protein>
    <recommendedName>
        <fullName evidence="10">Amino acid permease/ SLC12A domain-containing protein</fullName>
    </recommendedName>
</protein>
<feature type="region of interest" description="Disordered" evidence="8">
    <location>
        <begin position="1"/>
        <end position="26"/>
    </location>
</feature>
<evidence type="ECO:0000256" key="7">
    <source>
        <dbReference type="ARBA" id="ARBA00023136"/>
    </source>
</evidence>
<evidence type="ECO:0000256" key="8">
    <source>
        <dbReference type="SAM" id="MobiDB-lite"/>
    </source>
</evidence>
<feature type="transmembrane region" description="Helical" evidence="9">
    <location>
        <begin position="202"/>
        <end position="224"/>
    </location>
</feature>
<dbReference type="InterPro" id="IPR004840">
    <property type="entry name" value="Amino_acid_permease_CS"/>
</dbReference>
<dbReference type="eggNOG" id="KOG1286">
    <property type="taxonomic scope" value="Eukaryota"/>
</dbReference>
<evidence type="ECO:0000256" key="4">
    <source>
        <dbReference type="ARBA" id="ARBA00022692"/>
    </source>
</evidence>
<dbReference type="AlphaFoldDB" id="A0A1D8NA25"/>
<feature type="transmembrane region" description="Helical" evidence="9">
    <location>
        <begin position="501"/>
        <end position="521"/>
    </location>
</feature>
<dbReference type="PANTHER" id="PTHR43341">
    <property type="entry name" value="AMINO ACID PERMEASE"/>
    <property type="match status" value="1"/>
</dbReference>
<feature type="transmembrane region" description="Helical" evidence="9">
    <location>
        <begin position="127"/>
        <end position="150"/>
    </location>
</feature>
<accession>A0A1D8NA25</accession>
<keyword evidence="7 9" id="KW-0472">Membrane</keyword>
<dbReference type="PROSITE" id="PS00218">
    <property type="entry name" value="AMINO_ACID_PERMEASE_1"/>
    <property type="match status" value="1"/>
</dbReference>
<evidence type="ECO:0000256" key="3">
    <source>
        <dbReference type="ARBA" id="ARBA00022448"/>
    </source>
</evidence>
<organism evidence="11 12">
    <name type="scientific">Yarrowia lipolytica</name>
    <name type="common">Candida lipolytica</name>
    <dbReference type="NCBI Taxonomy" id="4952"/>
    <lineage>
        <taxon>Eukaryota</taxon>
        <taxon>Fungi</taxon>
        <taxon>Dikarya</taxon>
        <taxon>Ascomycota</taxon>
        <taxon>Saccharomycotina</taxon>
        <taxon>Dipodascomycetes</taxon>
        <taxon>Dipodascales</taxon>
        <taxon>Dipodascales incertae sedis</taxon>
        <taxon>Yarrowia</taxon>
    </lineage>
</organism>
<feature type="transmembrane region" description="Helical" evidence="9">
    <location>
        <begin position="533"/>
        <end position="552"/>
    </location>
</feature>
<keyword evidence="6 9" id="KW-1133">Transmembrane helix</keyword>
<sequence>MGGIWASISGKISQSADGKTQVRNRGDGEIVINRTDSNGLFQTSSLVSLPPDYEKTHAIRTSGEESEEPPRFSEQSSKPPSYHTTQRLLKARHIQLIGIGGTIGTVLFVQIGAALVKGGPASLFLGFTLWCIPILMITMTTAEMVTYLPISSPFIRFAGRYVDESFEVMAGWNFFLLQAVQVPFEITAVNIILHFWVDGYSVAIPLVVQCVLYAIINVFAVGLYGETEFWLSLGKLLLAVGVILFTFITMCGGNPQHDAYGFRYWNNPGAFAEYMDTGSWGRFLGFFACLVQAAFSIAGPEYVSMAAGEAVNPRVVMPKAYKAVLYRLSFFFILGALAVGIIVPYNDPELLDAINSGKPGAAASPYVIGMQRLNIKVLPHIMNGLVLTSAFSAGNSFTYCASRTLYGLALEGHAPRIFAKCTKQGVPIFAVIVVLCFGLLSFLQLGNTAQVVLNWLVNIVTASQLINFCILCSTYLRFFYGLRAQGISRDSLPFKSFWQPGCAWVGLTCAGVMLLLSGWTVFVNGHWSTATFLFSYIMIPIDVVIFIAWKLIKRTKFKKLTEIDFLTGKKEIDEYTEDYTEVPPTNIFQKIGRWLF</sequence>
<feature type="transmembrane region" description="Helical" evidence="9">
    <location>
        <begin position="455"/>
        <end position="480"/>
    </location>
</feature>
<dbReference type="KEGG" id="yli:2910037"/>
<feature type="transmembrane region" description="Helical" evidence="9">
    <location>
        <begin position="96"/>
        <end position="115"/>
    </location>
</feature>
<feature type="transmembrane region" description="Helical" evidence="9">
    <location>
        <begin position="283"/>
        <end position="303"/>
    </location>
</feature>
<keyword evidence="5" id="KW-0029">Amino-acid transport</keyword>
<evidence type="ECO:0000256" key="1">
    <source>
        <dbReference type="ARBA" id="ARBA00004141"/>
    </source>
</evidence>
<feature type="transmembrane region" description="Helical" evidence="9">
    <location>
        <begin position="381"/>
        <end position="406"/>
    </location>
</feature>
<evidence type="ECO:0000256" key="2">
    <source>
        <dbReference type="ARBA" id="ARBA00006983"/>
    </source>
</evidence>
<evidence type="ECO:0000313" key="12">
    <source>
        <dbReference type="Proteomes" id="UP000182444"/>
    </source>
</evidence>
<dbReference type="PANTHER" id="PTHR43341:SF15">
    <property type="entry name" value="GENERAL AMINO ACID PERMEASE AGP2"/>
    <property type="match status" value="1"/>
</dbReference>
<comment type="subcellular location">
    <subcellularLocation>
        <location evidence="1">Membrane</location>
        <topology evidence="1">Multi-pass membrane protein</topology>
    </subcellularLocation>
</comment>
<evidence type="ECO:0000256" key="6">
    <source>
        <dbReference type="ARBA" id="ARBA00022989"/>
    </source>
</evidence>
<keyword evidence="4 9" id="KW-0812">Transmembrane</keyword>
<dbReference type="RefSeq" id="XP_501566.2">
    <property type="nucleotide sequence ID" value="XM_501566.3"/>
</dbReference>
<comment type="similarity">
    <text evidence="2">Belongs to the amino acid-polyamine-organocation (APC) superfamily. YAT (TC 2.A.3.10) family.</text>
</comment>
<evidence type="ECO:0000256" key="5">
    <source>
        <dbReference type="ARBA" id="ARBA00022970"/>
    </source>
</evidence>
<feature type="transmembrane region" description="Helical" evidence="9">
    <location>
        <begin position="324"/>
        <end position="345"/>
    </location>
</feature>
<keyword evidence="3" id="KW-0813">Transport</keyword>
<feature type="transmembrane region" description="Helical" evidence="9">
    <location>
        <begin position="236"/>
        <end position="255"/>
    </location>
</feature>
<reference evidence="11 12" key="1">
    <citation type="journal article" date="2016" name="PLoS ONE">
        <title>Sequence Assembly of Yarrowia lipolytica Strain W29/CLIB89 Shows Transposable Element Diversity.</title>
        <authorList>
            <person name="Magnan C."/>
            <person name="Yu J."/>
            <person name="Chang I."/>
            <person name="Jahn E."/>
            <person name="Kanomata Y."/>
            <person name="Wu J."/>
            <person name="Zeller M."/>
            <person name="Oakes M."/>
            <person name="Baldi P."/>
            <person name="Sandmeyer S."/>
        </authorList>
    </citation>
    <scope>NUCLEOTIDE SEQUENCE [LARGE SCALE GENOMIC DNA]</scope>
    <source>
        <strain evidence="12">CLIB89(W29)</strain>
    </source>
</reference>
<dbReference type="InterPro" id="IPR050524">
    <property type="entry name" value="APC_YAT"/>
</dbReference>
<feature type="transmembrane region" description="Helical" evidence="9">
    <location>
        <begin position="426"/>
        <end position="443"/>
    </location>
</feature>
<dbReference type="VEuPathDB" id="FungiDB:YALI1_C10232g"/>
<dbReference type="Pfam" id="PF00324">
    <property type="entry name" value="AA_permease"/>
    <property type="match status" value="1"/>
</dbReference>
<dbReference type="InterPro" id="IPR004841">
    <property type="entry name" value="AA-permease/SLC12A_dom"/>
</dbReference>
<dbReference type="OrthoDB" id="10062876at2759"/>
<feature type="compositionally biased region" description="Polar residues" evidence="8">
    <location>
        <begin position="10"/>
        <end position="23"/>
    </location>
</feature>
<evidence type="ECO:0000313" key="11">
    <source>
        <dbReference type="EMBL" id="AOW02488.1"/>
    </source>
</evidence>
<gene>
    <name evidence="11" type="ORF">YALI1_C10232g</name>
</gene>
<dbReference type="FunFam" id="1.20.1740.10:FF:000006">
    <property type="entry name" value="General amino acid permease"/>
    <property type="match status" value="1"/>
</dbReference>
<dbReference type="GO" id="GO:0016020">
    <property type="term" value="C:membrane"/>
    <property type="evidence" value="ECO:0007669"/>
    <property type="project" value="UniProtKB-SubCell"/>
</dbReference>
<name>A0A1D8NA25_YARLL</name>
<dbReference type="GeneID" id="2910037"/>
<dbReference type="EMBL" id="CP017555">
    <property type="protein sequence ID" value="AOW02488.1"/>
    <property type="molecule type" value="Genomic_DNA"/>
</dbReference>
<feature type="region of interest" description="Disordered" evidence="8">
    <location>
        <begin position="58"/>
        <end position="81"/>
    </location>
</feature>